<accession>A0A1V6RCK4</accession>
<protein>
    <submittedName>
        <fullName evidence="1">Uncharacterized protein</fullName>
    </submittedName>
</protein>
<name>A0A1V6RCK4_9EURO</name>
<keyword evidence="2" id="KW-1185">Reference proteome</keyword>
<organism evidence="1 2">
    <name type="scientific">Penicillium vulpinum</name>
    <dbReference type="NCBI Taxonomy" id="29845"/>
    <lineage>
        <taxon>Eukaryota</taxon>
        <taxon>Fungi</taxon>
        <taxon>Dikarya</taxon>
        <taxon>Ascomycota</taxon>
        <taxon>Pezizomycotina</taxon>
        <taxon>Eurotiomycetes</taxon>
        <taxon>Eurotiomycetidae</taxon>
        <taxon>Eurotiales</taxon>
        <taxon>Aspergillaceae</taxon>
        <taxon>Penicillium</taxon>
    </lineage>
</organism>
<evidence type="ECO:0000313" key="2">
    <source>
        <dbReference type="Proteomes" id="UP000191518"/>
    </source>
</evidence>
<proteinExistence type="predicted"/>
<comment type="caution">
    <text evidence="1">The sequence shown here is derived from an EMBL/GenBank/DDBJ whole genome shotgun (WGS) entry which is preliminary data.</text>
</comment>
<evidence type="ECO:0000313" key="1">
    <source>
        <dbReference type="EMBL" id="OQD98956.1"/>
    </source>
</evidence>
<dbReference type="Proteomes" id="UP000191518">
    <property type="component" value="Unassembled WGS sequence"/>
</dbReference>
<dbReference type="EMBL" id="MDYP01000068">
    <property type="protein sequence ID" value="OQD98956.1"/>
    <property type="molecule type" value="Genomic_DNA"/>
</dbReference>
<gene>
    <name evidence="1" type="ORF">PENVUL_c068G02910</name>
</gene>
<dbReference type="AlphaFoldDB" id="A0A1V6RCK4"/>
<sequence>MAPEKRSMFIDPDDIGRFATGAIIELENFSHLDHIPCGLEEQLASPNLQIDAQRWIWERREILSGLLGQVFV</sequence>
<reference evidence="2" key="1">
    <citation type="journal article" date="2017" name="Nat. Microbiol.">
        <title>Global analysis of biosynthetic gene clusters reveals vast potential of secondary metabolite production in Penicillium species.</title>
        <authorList>
            <person name="Nielsen J.C."/>
            <person name="Grijseels S."/>
            <person name="Prigent S."/>
            <person name="Ji B."/>
            <person name="Dainat J."/>
            <person name="Nielsen K.F."/>
            <person name="Frisvad J.C."/>
            <person name="Workman M."/>
            <person name="Nielsen J."/>
        </authorList>
    </citation>
    <scope>NUCLEOTIDE SEQUENCE [LARGE SCALE GENOMIC DNA]</scope>
    <source>
        <strain evidence="2">IBT 29486</strain>
    </source>
</reference>